<sequence>MQSILGRAGEQISSFWKDVYDTVLNAKPDAPADTRIAEEARARAPVIWLLGMVGSGKSSIIRTLTGSSDAEVGTGYRPCTATARIYEFPEEAPVVRFLDTRGLGEVAYDPAEDLALCEKQAHLVLVVVRAMGPVPAPVLDALTRVRRRHPDWPVVVAQTTLHDFYGGPGAPAHPLPYPFGDGTLPSGIEALDRSLAAQRAAFAKLPGNGAVRFAPIDFTPEEDGLAPADYGVDRLWTALEAGSADGVVSMMRHSLQNSGRPGAGRAASHIWGYAAAAGAIDMLPVAGVIGVPVVQGKMLHSLAGMLGVTWTRATLAEFSGCLGAGALLRFGAQFGVRQLVKLVPGYGTVIGGAAAGAASFATTYGLGHAAILYLSSRRTGARFDADAVAEEFRRAMAEATGVARASRMFSRDPGGKSGS</sequence>
<gene>
    <name evidence="2" type="ORF">IGS68_19315</name>
</gene>
<dbReference type="RefSeq" id="WP_201072751.1">
    <property type="nucleotide sequence ID" value="NZ_CP067420.1"/>
</dbReference>
<evidence type="ECO:0000313" key="3">
    <source>
        <dbReference type="Proteomes" id="UP000595197"/>
    </source>
</evidence>
<proteinExistence type="predicted"/>
<keyword evidence="3" id="KW-1185">Reference proteome</keyword>
<evidence type="ECO:0000313" key="2">
    <source>
        <dbReference type="EMBL" id="QQP88189.1"/>
    </source>
</evidence>
<dbReference type="Pfam" id="PF01926">
    <property type="entry name" value="MMR_HSR1"/>
    <property type="match status" value="1"/>
</dbReference>
<name>A0ABX7B2Y5_9PROT</name>
<reference evidence="2" key="1">
    <citation type="submission" date="2021-02" db="EMBL/GenBank/DDBJ databases">
        <title>Skermanella TT6 skin isolate.</title>
        <authorList>
            <person name="Lee K."/>
            <person name="Ganzorig M."/>
        </authorList>
    </citation>
    <scope>NUCLEOTIDE SEQUENCE</scope>
    <source>
        <strain evidence="2">TT6</strain>
    </source>
</reference>
<dbReference type="Proteomes" id="UP000595197">
    <property type="component" value="Chromosome"/>
</dbReference>
<protein>
    <submittedName>
        <fullName evidence="2">50S ribosome-binding GTPase</fullName>
    </submittedName>
</protein>
<dbReference type="CDD" id="cd00882">
    <property type="entry name" value="Ras_like_GTPase"/>
    <property type="match status" value="1"/>
</dbReference>
<dbReference type="SUPFAM" id="SSF52540">
    <property type="entry name" value="P-loop containing nucleoside triphosphate hydrolases"/>
    <property type="match status" value="1"/>
</dbReference>
<dbReference type="Gene3D" id="3.40.50.300">
    <property type="entry name" value="P-loop containing nucleotide triphosphate hydrolases"/>
    <property type="match status" value="1"/>
</dbReference>
<dbReference type="InterPro" id="IPR027417">
    <property type="entry name" value="P-loop_NTPase"/>
</dbReference>
<feature type="domain" description="G" evidence="1">
    <location>
        <begin position="47"/>
        <end position="132"/>
    </location>
</feature>
<dbReference type="EMBL" id="CP067420">
    <property type="protein sequence ID" value="QQP88189.1"/>
    <property type="molecule type" value="Genomic_DNA"/>
</dbReference>
<evidence type="ECO:0000259" key="1">
    <source>
        <dbReference type="Pfam" id="PF01926"/>
    </source>
</evidence>
<dbReference type="InterPro" id="IPR006073">
    <property type="entry name" value="GTP-bd"/>
</dbReference>
<accession>A0ABX7B2Y5</accession>
<organism evidence="2 3">
    <name type="scientific">Skermanella cutis</name>
    <dbReference type="NCBI Taxonomy" id="2775420"/>
    <lineage>
        <taxon>Bacteria</taxon>
        <taxon>Pseudomonadati</taxon>
        <taxon>Pseudomonadota</taxon>
        <taxon>Alphaproteobacteria</taxon>
        <taxon>Rhodospirillales</taxon>
        <taxon>Azospirillaceae</taxon>
        <taxon>Skermanella</taxon>
    </lineage>
</organism>